<gene>
    <name evidence="2" type="ORF">BEL05_14555</name>
</gene>
<keyword evidence="1" id="KW-0472">Membrane</keyword>
<protein>
    <recommendedName>
        <fullName evidence="4">DUF3325 domain-containing protein</fullName>
    </recommendedName>
</protein>
<feature type="transmembrane region" description="Helical" evidence="1">
    <location>
        <begin position="98"/>
        <end position="118"/>
    </location>
</feature>
<sequence>MLNLAVLPFMPIVGAMTANLSQLIRGENTRKISVGLKTFITACAAFASVWFLLLVTAIYTGGDTNTAAGVEVLALFVAGLAVFSIFKLDRFIGERTQVWLFRLALPIMVISCLTVSLFG</sequence>
<dbReference type="RefSeq" id="WP_069670134.1">
    <property type="nucleotide sequence ID" value="NZ_BPFF01000308.1"/>
</dbReference>
<evidence type="ECO:0000313" key="3">
    <source>
        <dbReference type="Proteomes" id="UP000095230"/>
    </source>
</evidence>
<evidence type="ECO:0008006" key="4">
    <source>
        <dbReference type="Google" id="ProtNLM"/>
    </source>
</evidence>
<evidence type="ECO:0000256" key="1">
    <source>
        <dbReference type="SAM" id="Phobius"/>
    </source>
</evidence>
<evidence type="ECO:0000313" key="2">
    <source>
        <dbReference type="EMBL" id="OEG75494.1"/>
    </source>
</evidence>
<dbReference type="EMBL" id="MCBT01000006">
    <property type="protein sequence ID" value="OEG75494.1"/>
    <property type="molecule type" value="Genomic_DNA"/>
</dbReference>
<organism evidence="2 3">
    <name type="scientific">Shewanella colwelliana</name>
    <name type="common">Alteromonas colwelliana</name>
    <dbReference type="NCBI Taxonomy" id="23"/>
    <lineage>
        <taxon>Bacteria</taxon>
        <taxon>Pseudomonadati</taxon>
        <taxon>Pseudomonadota</taxon>
        <taxon>Gammaproteobacteria</taxon>
        <taxon>Alteromonadales</taxon>
        <taxon>Shewanellaceae</taxon>
        <taxon>Shewanella</taxon>
    </lineage>
</organism>
<dbReference type="OrthoDB" id="6264548at2"/>
<dbReference type="Proteomes" id="UP000095230">
    <property type="component" value="Unassembled WGS sequence"/>
</dbReference>
<proteinExistence type="predicted"/>
<feature type="transmembrane region" description="Helical" evidence="1">
    <location>
        <begin position="6"/>
        <end position="24"/>
    </location>
</feature>
<feature type="transmembrane region" description="Helical" evidence="1">
    <location>
        <begin position="66"/>
        <end position="86"/>
    </location>
</feature>
<reference evidence="2 3" key="1">
    <citation type="submission" date="2016-07" db="EMBL/GenBank/DDBJ databases">
        <title>Whole-genome of two Shewanella species isolated from a digestive organ of sea cucumber Apostichopus japonicus Selenka 1867.</title>
        <authorList>
            <person name="Hong H.-H."/>
            <person name="Choi H."/>
            <person name="Cheon S."/>
            <person name="Oh J.-S."/>
            <person name="Lee H.-G."/>
            <person name="Park C."/>
        </authorList>
    </citation>
    <scope>NUCLEOTIDE SEQUENCE [LARGE SCALE GENOMIC DNA]</scope>
    <source>
        <strain evidence="2 3">CSB03KR</strain>
    </source>
</reference>
<keyword evidence="1" id="KW-1133">Transmembrane helix</keyword>
<dbReference type="STRING" id="23.BEL05_14555"/>
<dbReference type="AlphaFoldDB" id="A0A1E5IYD1"/>
<keyword evidence="1" id="KW-0812">Transmembrane</keyword>
<comment type="caution">
    <text evidence="2">The sequence shown here is derived from an EMBL/GenBank/DDBJ whole genome shotgun (WGS) entry which is preliminary data.</text>
</comment>
<name>A0A1E5IYD1_SHECO</name>
<accession>A0A1E5IYD1</accession>
<feature type="transmembrane region" description="Helical" evidence="1">
    <location>
        <begin position="36"/>
        <end position="60"/>
    </location>
</feature>